<dbReference type="AlphaFoldDB" id="A0A5C5FWL3"/>
<feature type="compositionally biased region" description="Low complexity" evidence="1">
    <location>
        <begin position="145"/>
        <end position="156"/>
    </location>
</feature>
<feature type="region of interest" description="Disordered" evidence="1">
    <location>
        <begin position="145"/>
        <end position="203"/>
    </location>
</feature>
<comment type="caution">
    <text evidence="2">The sequence shown here is derived from an EMBL/GenBank/DDBJ whole genome shotgun (WGS) entry which is preliminary data.</text>
</comment>
<gene>
    <name evidence="2" type="ORF">DMC30DRAFT_395412</name>
</gene>
<dbReference type="EMBL" id="SOZI01000047">
    <property type="protein sequence ID" value="TNY21273.1"/>
    <property type="molecule type" value="Genomic_DNA"/>
</dbReference>
<reference evidence="2 3" key="1">
    <citation type="submission" date="2019-03" db="EMBL/GenBank/DDBJ databases">
        <title>Rhodosporidium diobovatum UCD-FST 08-225 genome sequencing, assembly, and annotation.</title>
        <authorList>
            <person name="Fakankun I.U."/>
            <person name="Fristensky B."/>
            <person name="Levin D.B."/>
        </authorList>
    </citation>
    <scope>NUCLEOTIDE SEQUENCE [LARGE SCALE GENOMIC DNA]</scope>
    <source>
        <strain evidence="2 3">UCD-FST 08-225</strain>
    </source>
</reference>
<keyword evidence="3" id="KW-1185">Reference proteome</keyword>
<evidence type="ECO:0000313" key="3">
    <source>
        <dbReference type="Proteomes" id="UP000311382"/>
    </source>
</evidence>
<feature type="compositionally biased region" description="Basic residues" evidence="1">
    <location>
        <begin position="184"/>
        <end position="193"/>
    </location>
</feature>
<evidence type="ECO:0000256" key="1">
    <source>
        <dbReference type="SAM" id="MobiDB-lite"/>
    </source>
</evidence>
<protein>
    <submittedName>
        <fullName evidence="2">Uncharacterized protein</fullName>
    </submittedName>
</protein>
<name>A0A5C5FWL3_9BASI</name>
<organism evidence="2 3">
    <name type="scientific">Rhodotorula diobovata</name>
    <dbReference type="NCBI Taxonomy" id="5288"/>
    <lineage>
        <taxon>Eukaryota</taxon>
        <taxon>Fungi</taxon>
        <taxon>Dikarya</taxon>
        <taxon>Basidiomycota</taxon>
        <taxon>Pucciniomycotina</taxon>
        <taxon>Microbotryomycetes</taxon>
        <taxon>Sporidiobolales</taxon>
        <taxon>Sporidiobolaceae</taxon>
        <taxon>Rhodotorula</taxon>
    </lineage>
</organism>
<evidence type="ECO:0000313" key="2">
    <source>
        <dbReference type="EMBL" id="TNY21273.1"/>
    </source>
</evidence>
<sequence>MLAHLSRPTLRTAARALHSTPSRLAPGLAAKAGGQSVGEDAADTARKNTAVPVFVAAGAGIAGCVCLCRVAGASEVEYCRGGGELAADGLLRCGRPVGAGTSSTRRWCVPVSSLSRSCARFSSCASAPSRRGIVAQSQDCVADTTSSTCSTQSSRQQNHEEKKDAKHDQAKENVVRPYPPRHCPLSHHRRRRCGGGNSMQSML</sequence>
<accession>A0A5C5FWL3</accession>
<feature type="compositionally biased region" description="Basic and acidic residues" evidence="1">
    <location>
        <begin position="157"/>
        <end position="174"/>
    </location>
</feature>
<feature type="non-terminal residue" evidence="2">
    <location>
        <position position="203"/>
    </location>
</feature>
<proteinExistence type="predicted"/>
<dbReference type="Proteomes" id="UP000311382">
    <property type="component" value="Unassembled WGS sequence"/>
</dbReference>